<gene>
    <name evidence="1" type="ORF">LCGC14_0678350</name>
</gene>
<evidence type="ECO:0000313" key="1">
    <source>
        <dbReference type="EMBL" id="KKN45888.1"/>
    </source>
</evidence>
<dbReference type="AlphaFoldDB" id="A0A0F9TWW1"/>
<organism evidence="1">
    <name type="scientific">marine sediment metagenome</name>
    <dbReference type="NCBI Taxonomy" id="412755"/>
    <lineage>
        <taxon>unclassified sequences</taxon>
        <taxon>metagenomes</taxon>
        <taxon>ecological metagenomes</taxon>
    </lineage>
</organism>
<name>A0A0F9TWW1_9ZZZZ</name>
<dbReference type="EMBL" id="LAZR01001360">
    <property type="protein sequence ID" value="KKN45888.1"/>
    <property type="molecule type" value="Genomic_DNA"/>
</dbReference>
<reference evidence="1" key="1">
    <citation type="journal article" date="2015" name="Nature">
        <title>Complex archaea that bridge the gap between prokaryotes and eukaryotes.</title>
        <authorList>
            <person name="Spang A."/>
            <person name="Saw J.H."/>
            <person name="Jorgensen S.L."/>
            <person name="Zaremba-Niedzwiedzka K."/>
            <person name="Martijn J."/>
            <person name="Lind A.E."/>
            <person name="van Eijk R."/>
            <person name="Schleper C."/>
            <person name="Guy L."/>
            <person name="Ettema T.J."/>
        </authorList>
    </citation>
    <scope>NUCLEOTIDE SEQUENCE</scope>
</reference>
<protein>
    <submittedName>
        <fullName evidence="1">Uncharacterized protein</fullName>
    </submittedName>
</protein>
<accession>A0A0F9TWW1</accession>
<sequence length="73" mass="7848">MSRTICEHCAVTLNDADCGTATITAYWVSADQDREDSPSRICRECLYAGCSTLPTEGPGYVDAVDDAAIEVSR</sequence>
<proteinExistence type="predicted"/>
<comment type="caution">
    <text evidence="1">The sequence shown here is derived from an EMBL/GenBank/DDBJ whole genome shotgun (WGS) entry which is preliminary data.</text>
</comment>